<dbReference type="AlphaFoldDB" id="X0WQR4"/>
<accession>X0WQR4</accession>
<organism evidence="1">
    <name type="scientific">marine sediment metagenome</name>
    <dbReference type="NCBI Taxonomy" id="412755"/>
    <lineage>
        <taxon>unclassified sequences</taxon>
        <taxon>metagenomes</taxon>
        <taxon>ecological metagenomes</taxon>
    </lineage>
</organism>
<protein>
    <recommendedName>
        <fullName evidence="2">DUF4143 domain-containing protein</fullName>
    </recommendedName>
</protein>
<evidence type="ECO:0008006" key="2">
    <source>
        <dbReference type="Google" id="ProtNLM"/>
    </source>
</evidence>
<comment type="caution">
    <text evidence="1">The sequence shown here is derived from an EMBL/GenBank/DDBJ whole genome shotgun (WGS) entry which is preliminary data.</text>
</comment>
<reference evidence="1" key="1">
    <citation type="journal article" date="2014" name="Front. Microbiol.">
        <title>High frequency of phylogenetically diverse reductive dehalogenase-homologous genes in deep subseafloor sedimentary metagenomes.</title>
        <authorList>
            <person name="Kawai M."/>
            <person name="Futagami T."/>
            <person name="Toyoda A."/>
            <person name="Takaki Y."/>
            <person name="Nishi S."/>
            <person name="Hori S."/>
            <person name="Arai W."/>
            <person name="Tsubouchi T."/>
            <person name="Morono Y."/>
            <person name="Uchiyama I."/>
            <person name="Ito T."/>
            <person name="Fujiyama A."/>
            <person name="Inagaki F."/>
            <person name="Takami H."/>
        </authorList>
    </citation>
    <scope>NUCLEOTIDE SEQUENCE</scope>
    <source>
        <strain evidence="1">Expedition CK06-06</strain>
    </source>
</reference>
<dbReference type="EMBL" id="BARS01046789">
    <property type="protein sequence ID" value="GAG32980.1"/>
    <property type="molecule type" value="Genomic_DNA"/>
</dbReference>
<evidence type="ECO:0000313" key="1">
    <source>
        <dbReference type="EMBL" id="GAG32980.1"/>
    </source>
</evidence>
<proteinExistence type="predicted"/>
<feature type="non-terminal residue" evidence="1">
    <location>
        <position position="1"/>
    </location>
</feature>
<name>X0WQR4_9ZZZZ</name>
<gene>
    <name evidence="1" type="ORF">S01H1_70369</name>
</gene>
<sequence>NPEDVIYDNPFFQRKTTRQKGCQIDFMIQTKFKTLFVFEIKFSRNTIQRSVIDSVKEKIARLSIPRGMAMLPVLIHVNEVSSGVVDEDYFYSIINFSELLEQN</sequence>